<sequence length="109" mass="12358">MERWKTMRSPAVAELGELRRHQMRGRALNWIVGAMRMRGRGGSGSGTNLDASSASRGICRRRDLRRWGTAARWGPVLAVFWEVPVKLRSSTSLCCRCRCRRRPICSVQG</sequence>
<protein>
    <submittedName>
        <fullName evidence="1">Uncharacterized protein</fullName>
    </submittedName>
</protein>
<keyword evidence="2" id="KW-1185">Reference proteome</keyword>
<proteinExistence type="predicted"/>
<dbReference type="Proteomes" id="UP001418222">
    <property type="component" value="Unassembled WGS sequence"/>
</dbReference>
<comment type="caution">
    <text evidence="1">The sequence shown here is derived from an EMBL/GenBank/DDBJ whole genome shotgun (WGS) entry which is preliminary data.</text>
</comment>
<dbReference type="AlphaFoldDB" id="A0AAP0BYP0"/>
<name>A0AAP0BYP0_9ASPA</name>
<dbReference type="EMBL" id="JBBWWQ010000002">
    <property type="protein sequence ID" value="KAK8953820.1"/>
    <property type="molecule type" value="Genomic_DNA"/>
</dbReference>
<accession>A0AAP0BYP0</accession>
<reference evidence="1 2" key="1">
    <citation type="journal article" date="2022" name="Nat. Plants">
        <title>Genomes of leafy and leafless Platanthera orchids illuminate the evolution of mycoheterotrophy.</title>
        <authorList>
            <person name="Li M.H."/>
            <person name="Liu K.W."/>
            <person name="Li Z."/>
            <person name="Lu H.C."/>
            <person name="Ye Q.L."/>
            <person name="Zhang D."/>
            <person name="Wang J.Y."/>
            <person name="Li Y.F."/>
            <person name="Zhong Z.M."/>
            <person name="Liu X."/>
            <person name="Yu X."/>
            <person name="Liu D.K."/>
            <person name="Tu X.D."/>
            <person name="Liu B."/>
            <person name="Hao Y."/>
            <person name="Liao X.Y."/>
            <person name="Jiang Y.T."/>
            <person name="Sun W.H."/>
            <person name="Chen J."/>
            <person name="Chen Y.Q."/>
            <person name="Ai Y."/>
            <person name="Zhai J.W."/>
            <person name="Wu S.S."/>
            <person name="Zhou Z."/>
            <person name="Hsiao Y.Y."/>
            <person name="Wu W.L."/>
            <person name="Chen Y.Y."/>
            <person name="Lin Y.F."/>
            <person name="Hsu J.L."/>
            <person name="Li C.Y."/>
            <person name="Wang Z.W."/>
            <person name="Zhao X."/>
            <person name="Zhong W.Y."/>
            <person name="Ma X.K."/>
            <person name="Ma L."/>
            <person name="Huang J."/>
            <person name="Chen G.Z."/>
            <person name="Huang M.Z."/>
            <person name="Huang L."/>
            <person name="Peng D.H."/>
            <person name="Luo Y.B."/>
            <person name="Zou S.Q."/>
            <person name="Chen S.P."/>
            <person name="Lan S."/>
            <person name="Tsai W.C."/>
            <person name="Van de Peer Y."/>
            <person name="Liu Z.J."/>
        </authorList>
    </citation>
    <scope>NUCLEOTIDE SEQUENCE [LARGE SCALE GENOMIC DNA]</scope>
    <source>
        <strain evidence="1">Lor287</strain>
    </source>
</reference>
<organism evidence="1 2">
    <name type="scientific">Platanthera zijinensis</name>
    <dbReference type="NCBI Taxonomy" id="2320716"/>
    <lineage>
        <taxon>Eukaryota</taxon>
        <taxon>Viridiplantae</taxon>
        <taxon>Streptophyta</taxon>
        <taxon>Embryophyta</taxon>
        <taxon>Tracheophyta</taxon>
        <taxon>Spermatophyta</taxon>
        <taxon>Magnoliopsida</taxon>
        <taxon>Liliopsida</taxon>
        <taxon>Asparagales</taxon>
        <taxon>Orchidaceae</taxon>
        <taxon>Orchidoideae</taxon>
        <taxon>Orchideae</taxon>
        <taxon>Orchidinae</taxon>
        <taxon>Platanthera</taxon>
    </lineage>
</organism>
<evidence type="ECO:0000313" key="2">
    <source>
        <dbReference type="Proteomes" id="UP001418222"/>
    </source>
</evidence>
<evidence type="ECO:0000313" key="1">
    <source>
        <dbReference type="EMBL" id="KAK8953820.1"/>
    </source>
</evidence>
<gene>
    <name evidence="1" type="ORF">KSP39_PZI002599</name>
</gene>